<comment type="caution">
    <text evidence="1">The sequence shown here is derived from an EMBL/GenBank/DDBJ whole genome shotgun (WGS) entry which is preliminary data.</text>
</comment>
<evidence type="ECO:0000313" key="1">
    <source>
        <dbReference type="EMBL" id="KAI9899652.1"/>
    </source>
</evidence>
<evidence type="ECO:0000313" key="2">
    <source>
        <dbReference type="Proteomes" id="UP001163324"/>
    </source>
</evidence>
<reference evidence="1" key="1">
    <citation type="submission" date="2022-10" db="EMBL/GenBank/DDBJ databases">
        <title>Complete Genome of Trichothecium roseum strain YXFP-22015, a Plant Pathogen Isolated from Citrus.</title>
        <authorList>
            <person name="Wang Y."/>
            <person name="Zhu L."/>
        </authorList>
    </citation>
    <scope>NUCLEOTIDE SEQUENCE</scope>
    <source>
        <strain evidence="1">YXFP-22015</strain>
    </source>
</reference>
<dbReference type="Proteomes" id="UP001163324">
    <property type="component" value="Chromosome 5"/>
</dbReference>
<protein>
    <submittedName>
        <fullName evidence="1">Uncharacterized protein</fullName>
    </submittedName>
</protein>
<sequence length="312" mass="33227">MELIDVAIVGGGPAGLTAANTLARQLHTAVVFDNGLYRNAGSSHMHMLPTWDHKDPEDFRRAARENILANYSTIQFADVGVSRISKTADAHFELTDGSGKVWGFRRVILAVGSGDNFPKIDGYEALWKKRIFHCLFCKGYEDRGPGSSGVLAIPPTVPAVAAHMAQNAAQLSETVTIYTNGDDAVRSELGPMVGALVESKFSVEARKIKRISAKGEASVTVEFEDGSSREENFLVHNPETRAQGPFVEQLGLEVTPAGDIKADGPFWGTSVAGVYAVGDCSTPYKVIPSAITSGCNAAVAVAAELQAAKYAK</sequence>
<accession>A0ACC0V1G1</accession>
<keyword evidence="2" id="KW-1185">Reference proteome</keyword>
<name>A0ACC0V1G1_9HYPO</name>
<dbReference type="EMBL" id="CM047944">
    <property type="protein sequence ID" value="KAI9899652.1"/>
    <property type="molecule type" value="Genomic_DNA"/>
</dbReference>
<organism evidence="1 2">
    <name type="scientific">Trichothecium roseum</name>
    <dbReference type="NCBI Taxonomy" id="47278"/>
    <lineage>
        <taxon>Eukaryota</taxon>
        <taxon>Fungi</taxon>
        <taxon>Dikarya</taxon>
        <taxon>Ascomycota</taxon>
        <taxon>Pezizomycotina</taxon>
        <taxon>Sordariomycetes</taxon>
        <taxon>Hypocreomycetidae</taxon>
        <taxon>Hypocreales</taxon>
        <taxon>Hypocreales incertae sedis</taxon>
        <taxon>Trichothecium</taxon>
    </lineage>
</organism>
<gene>
    <name evidence="1" type="ORF">N3K66_006113</name>
</gene>
<proteinExistence type="predicted"/>